<dbReference type="AlphaFoldDB" id="A0A4Y2IR66"/>
<evidence type="ECO:0000313" key="1">
    <source>
        <dbReference type="EMBL" id="GBM79446.1"/>
    </source>
</evidence>
<keyword evidence="2" id="KW-1185">Reference proteome</keyword>
<proteinExistence type="predicted"/>
<gene>
    <name evidence="1" type="ORF">AVEN_124398_1</name>
</gene>
<organism evidence="1 2">
    <name type="scientific">Araneus ventricosus</name>
    <name type="common">Orbweaver spider</name>
    <name type="synonym">Epeira ventricosa</name>
    <dbReference type="NCBI Taxonomy" id="182803"/>
    <lineage>
        <taxon>Eukaryota</taxon>
        <taxon>Metazoa</taxon>
        <taxon>Ecdysozoa</taxon>
        <taxon>Arthropoda</taxon>
        <taxon>Chelicerata</taxon>
        <taxon>Arachnida</taxon>
        <taxon>Araneae</taxon>
        <taxon>Araneomorphae</taxon>
        <taxon>Entelegynae</taxon>
        <taxon>Araneoidea</taxon>
        <taxon>Araneidae</taxon>
        <taxon>Araneus</taxon>
    </lineage>
</organism>
<dbReference type="Proteomes" id="UP000499080">
    <property type="component" value="Unassembled WGS sequence"/>
</dbReference>
<comment type="caution">
    <text evidence="1">The sequence shown here is derived from an EMBL/GenBank/DDBJ whole genome shotgun (WGS) entry which is preliminary data.</text>
</comment>
<accession>A0A4Y2IR66</accession>
<evidence type="ECO:0000313" key="2">
    <source>
        <dbReference type="Proteomes" id="UP000499080"/>
    </source>
</evidence>
<dbReference type="EMBL" id="BGPR01002821">
    <property type="protein sequence ID" value="GBM79446.1"/>
    <property type="molecule type" value="Genomic_DNA"/>
</dbReference>
<name>A0A4Y2IR66_ARAVE</name>
<sequence length="125" mass="14579">MSLVIPAVSSKCLMLLSVDFYSPNFVITVLTQERKQFYALPQEMQPYPILEAQIKGHLPGPWLWMFAGRIAYRLHEQILSMVFGWSLKRGEKLEKVYTERLSVEIRWTLEGTDKLYLYKPGVIDP</sequence>
<reference evidence="1 2" key="1">
    <citation type="journal article" date="2019" name="Sci. Rep.">
        <title>Orb-weaving spider Araneus ventricosus genome elucidates the spidroin gene catalogue.</title>
        <authorList>
            <person name="Kono N."/>
            <person name="Nakamura H."/>
            <person name="Ohtoshi R."/>
            <person name="Moran D.A.P."/>
            <person name="Shinohara A."/>
            <person name="Yoshida Y."/>
            <person name="Fujiwara M."/>
            <person name="Mori M."/>
            <person name="Tomita M."/>
            <person name="Arakawa K."/>
        </authorList>
    </citation>
    <scope>NUCLEOTIDE SEQUENCE [LARGE SCALE GENOMIC DNA]</scope>
</reference>
<protein>
    <submittedName>
        <fullName evidence="1">Uncharacterized protein</fullName>
    </submittedName>
</protein>